<evidence type="ECO:0000256" key="3">
    <source>
        <dbReference type="ARBA" id="ARBA00022598"/>
    </source>
</evidence>
<gene>
    <name evidence="8 10" type="primary">asnS</name>
    <name evidence="10" type="ORF">BUCICURV3402_232</name>
</gene>
<keyword evidence="5 8" id="KW-0067">ATP-binding</keyword>
<dbReference type="Gene3D" id="2.40.50.140">
    <property type="entry name" value="Nucleic acid-binding proteins"/>
    <property type="match status" value="1"/>
</dbReference>
<keyword evidence="6 8" id="KW-0648">Protein biosynthesis</keyword>
<evidence type="ECO:0000256" key="5">
    <source>
        <dbReference type="ARBA" id="ARBA00022840"/>
    </source>
</evidence>
<dbReference type="InterPro" id="IPR004364">
    <property type="entry name" value="Aa-tRNA-synt_II"/>
</dbReference>
<dbReference type="Gene3D" id="3.30.930.10">
    <property type="entry name" value="Bira Bifunctional Protein, Domain 2"/>
    <property type="match status" value="1"/>
</dbReference>
<evidence type="ECO:0000256" key="1">
    <source>
        <dbReference type="ARBA" id="ARBA00008226"/>
    </source>
</evidence>
<dbReference type="SUPFAM" id="SSF50249">
    <property type="entry name" value="Nucleic acid-binding proteins"/>
    <property type="match status" value="1"/>
</dbReference>
<dbReference type="NCBIfam" id="TIGR00457">
    <property type="entry name" value="asnS"/>
    <property type="match status" value="1"/>
</dbReference>
<organism evidence="10 11">
    <name type="scientific">Buchnera aphidicola</name>
    <name type="common">Cinara curvipes</name>
    <dbReference type="NCBI Taxonomy" id="2518975"/>
    <lineage>
        <taxon>Bacteria</taxon>
        <taxon>Pseudomonadati</taxon>
        <taxon>Pseudomonadota</taxon>
        <taxon>Gammaproteobacteria</taxon>
        <taxon>Enterobacterales</taxon>
        <taxon>Erwiniaceae</taxon>
        <taxon>Buchnera</taxon>
    </lineage>
</organism>
<keyword evidence="2 8" id="KW-0963">Cytoplasm</keyword>
<keyword evidence="7 8" id="KW-0030">Aminoacyl-tRNA synthetase</keyword>
<dbReference type="PANTHER" id="PTHR22594">
    <property type="entry name" value="ASPARTYL/LYSYL-TRNA SYNTHETASE"/>
    <property type="match status" value="1"/>
</dbReference>
<name>A0A451D6P9_9GAMM</name>
<dbReference type="RefSeq" id="WP_154029280.1">
    <property type="nucleotide sequence ID" value="NZ_LR217710.1"/>
</dbReference>
<dbReference type="InterPro" id="IPR004365">
    <property type="entry name" value="NA-bd_OB_tRNA"/>
</dbReference>
<dbReference type="FunFam" id="3.30.930.10:FF:000016">
    <property type="entry name" value="Asparagine--tRNA ligase"/>
    <property type="match status" value="1"/>
</dbReference>
<dbReference type="InterPro" id="IPR045864">
    <property type="entry name" value="aa-tRNA-synth_II/BPL/LPL"/>
</dbReference>
<reference evidence="10 11" key="1">
    <citation type="submission" date="2019-02" db="EMBL/GenBank/DDBJ databases">
        <authorList>
            <person name="Manzano-Marin A."/>
            <person name="Manzano-Marin A."/>
        </authorList>
    </citation>
    <scope>NUCLEOTIDE SEQUENCE [LARGE SCALE GENOMIC DNA]</scope>
    <source>
        <strain evidence="10 11">BuCicurvipes</strain>
    </source>
</reference>
<evidence type="ECO:0000256" key="8">
    <source>
        <dbReference type="HAMAP-Rule" id="MF_00534"/>
    </source>
</evidence>
<proteinExistence type="inferred from homology"/>
<dbReference type="Pfam" id="PF00152">
    <property type="entry name" value="tRNA-synt_2"/>
    <property type="match status" value="1"/>
</dbReference>
<evidence type="ECO:0000256" key="2">
    <source>
        <dbReference type="ARBA" id="ARBA00022490"/>
    </source>
</evidence>
<comment type="subcellular location">
    <subcellularLocation>
        <location evidence="8">Cytoplasm</location>
    </subcellularLocation>
</comment>
<dbReference type="GO" id="GO:0005524">
    <property type="term" value="F:ATP binding"/>
    <property type="evidence" value="ECO:0007669"/>
    <property type="project" value="UniProtKB-UniRule"/>
</dbReference>
<sequence>MKKISILEIYTKNNYLNKEITISGWIRSKRISKIGISFLTIYDGSSTRFIQVIAKKSLFNYSTEIIKLTIGCSVIVSGNLILSPSDLQTYEIQANNIKIIGWVDRPDLYPMSAKKHTTEYIRYFCHLRPRTSLISVIARIRSAVFQSLNEFLDNNGYLWVSTPIITSIDTEGSGSMFQVSMLDINNKVNIKKNTNKENYFFGKKVFLTVSGQLTLEAYACALSKVYSLGPTFRAENSNTKKHLTEFWMLEVEKAFSGINDISIFAEKLLKNSINFILDNCISELLFLQKKIDKNIIFRLNNFLNINFVNIEYNEAINILLKNNHNINEKILWGEDLSSHHEKYLVNNYFKAPVIIRNYPKLLKAFYMRMNKDKKTVSAFDILIPQVGEIIGGSEREDRIDYLENRMIEMGLNKKNYDWYKDLRKYGTVPHSGFGLGLERLILFITGIKNIRESIPFPRTIGHADF</sequence>
<dbReference type="InterPro" id="IPR002312">
    <property type="entry name" value="Asp/Asn-tRNA-synth_IIb"/>
</dbReference>
<evidence type="ECO:0000313" key="11">
    <source>
        <dbReference type="Proteomes" id="UP000294344"/>
    </source>
</evidence>
<dbReference type="PRINTS" id="PR01042">
    <property type="entry name" value="TRNASYNTHASP"/>
</dbReference>
<evidence type="ECO:0000256" key="7">
    <source>
        <dbReference type="ARBA" id="ARBA00023146"/>
    </source>
</evidence>
<dbReference type="InterPro" id="IPR006195">
    <property type="entry name" value="aa-tRNA-synth_II"/>
</dbReference>
<keyword evidence="4 8" id="KW-0547">Nucleotide-binding</keyword>
<dbReference type="GO" id="GO:0003676">
    <property type="term" value="F:nucleic acid binding"/>
    <property type="evidence" value="ECO:0007669"/>
    <property type="project" value="InterPro"/>
</dbReference>
<dbReference type="NCBIfam" id="NF003037">
    <property type="entry name" value="PRK03932.1"/>
    <property type="match status" value="1"/>
</dbReference>
<dbReference type="EMBL" id="LR217710">
    <property type="protein sequence ID" value="VFP81519.1"/>
    <property type="molecule type" value="Genomic_DNA"/>
</dbReference>
<dbReference type="InterPro" id="IPR004522">
    <property type="entry name" value="Asn-tRNA-ligase"/>
</dbReference>
<dbReference type="OrthoDB" id="9762036at2"/>
<accession>A0A451D6P9</accession>
<protein>
    <recommendedName>
        <fullName evidence="8">Asparagine--tRNA ligase</fullName>
        <ecNumber evidence="8">6.1.1.22</ecNumber>
    </recommendedName>
    <alternativeName>
        <fullName evidence="8">Asparaginyl-tRNA synthetase</fullName>
        <shortName evidence="8">AsnRS</shortName>
    </alternativeName>
</protein>
<dbReference type="GO" id="GO:0006421">
    <property type="term" value="P:asparaginyl-tRNA aminoacylation"/>
    <property type="evidence" value="ECO:0007669"/>
    <property type="project" value="UniProtKB-UniRule"/>
</dbReference>
<dbReference type="PANTHER" id="PTHR22594:SF34">
    <property type="entry name" value="ASPARAGINE--TRNA LIGASE, MITOCHONDRIAL-RELATED"/>
    <property type="match status" value="1"/>
</dbReference>
<dbReference type="SUPFAM" id="SSF55681">
    <property type="entry name" value="Class II aaRS and biotin synthetases"/>
    <property type="match status" value="1"/>
</dbReference>
<evidence type="ECO:0000313" key="10">
    <source>
        <dbReference type="EMBL" id="VFP81519.1"/>
    </source>
</evidence>
<keyword evidence="3 8" id="KW-0436">Ligase</keyword>
<dbReference type="HAMAP" id="MF_00534">
    <property type="entry name" value="Asn_tRNA_synth"/>
    <property type="match status" value="1"/>
</dbReference>
<comment type="catalytic activity">
    <reaction evidence="8">
        <text>tRNA(Asn) + L-asparagine + ATP = L-asparaginyl-tRNA(Asn) + AMP + diphosphate + H(+)</text>
        <dbReference type="Rhea" id="RHEA:11180"/>
        <dbReference type="Rhea" id="RHEA-COMP:9659"/>
        <dbReference type="Rhea" id="RHEA-COMP:9674"/>
        <dbReference type="ChEBI" id="CHEBI:15378"/>
        <dbReference type="ChEBI" id="CHEBI:30616"/>
        <dbReference type="ChEBI" id="CHEBI:33019"/>
        <dbReference type="ChEBI" id="CHEBI:58048"/>
        <dbReference type="ChEBI" id="CHEBI:78442"/>
        <dbReference type="ChEBI" id="CHEBI:78515"/>
        <dbReference type="ChEBI" id="CHEBI:456215"/>
        <dbReference type="EC" id="6.1.1.22"/>
    </reaction>
</comment>
<comment type="similarity">
    <text evidence="1 8">Belongs to the class-II aminoacyl-tRNA synthetase family.</text>
</comment>
<dbReference type="GO" id="GO:0005737">
    <property type="term" value="C:cytoplasm"/>
    <property type="evidence" value="ECO:0007669"/>
    <property type="project" value="UniProtKB-SubCell"/>
</dbReference>
<dbReference type="CDD" id="cd04318">
    <property type="entry name" value="EcAsnRS_like_N"/>
    <property type="match status" value="1"/>
</dbReference>
<comment type="subunit">
    <text evidence="8">Homodimer.</text>
</comment>
<evidence type="ECO:0000259" key="9">
    <source>
        <dbReference type="PROSITE" id="PS50862"/>
    </source>
</evidence>
<dbReference type="Proteomes" id="UP000294344">
    <property type="component" value="Chromosome"/>
</dbReference>
<dbReference type="PROSITE" id="PS50862">
    <property type="entry name" value="AA_TRNA_LIGASE_II"/>
    <property type="match status" value="1"/>
</dbReference>
<feature type="domain" description="Aminoacyl-transfer RNA synthetases class-II family profile" evidence="9">
    <location>
        <begin position="139"/>
        <end position="455"/>
    </location>
</feature>
<dbReference type="EC" id="6.1.1.22" evidence="8"/>
<dbReference type="InterPro" id="IPR012340">
    <property type="entry name" value="NA-bd_OB-fold"/>
</dbReference>
<evidence type="ECO:0000256" key="6">
    <source>
        <dbReference type="ARBA" id="ARBA00022917"/>
    </source>
</evidence>
<dbReference type="Pfam" id="PF01336">
    <property type="entry name" value="tRNA_anti-codon"/>
    <property type="match status" value="1"/>
</dbReference>
<dbReference type="AlphaFoldDB" id="A0A451D6P9"/>
<dbReference type="GO" id="GO:0004816">
    <property type="term" value="F:asparagine-tRNA ligase activity"/>
    <property type="evidence" value="ECO:0007669"/>
    <property type="project" value="UniProtKB-UniRule"/>
</dbReference>
<evidence type="ECO:0000256" key="4">
    <source>
        <dbReference type="ARBA" id="ARBA00022741"/>
    </source>
</evidence>
<dbReference type="CDD" id="cd00776">
    <property type="entry name" value="AsxRS_core"/>
    <property type="match status" value="1"/>
</dbReference>